<organism evidence="2 3">
    <name type="scientific">Actinia tenebrosa</name>
    <name type="common">Australian red waratah sea anemone</name>
    <dbReference type="NCBI Taxonomy" id="6105"/>
    <lineage>
        <taxon>Eukaryota</taxon>
        <taxon>Metazoa</taxon>
        <taxon>Cnidaria</taxon>
        <taxon>Anthozoa</taxon>
        <taxon>Hexacorallia</taxon>
        <taxon>Actiniaria</taxon>
        <taxon>Actiniidae</taxon>
        <taxon>Actinia</taxon>
    </lineage>
</organism>
<dbReference type="AlphaFoldDB" id="A0A6P8ISR0"/>
<dbReference type="InParanoid" id="A0A6P8ISR0"/>
<gene>
    <name evidence="3" type="primary">LOC116304361</name>
</gene>
<dbReference type="KEGG" id="aten:116304361"/>
<proteinExistence type="predicted"/>
<sequence>MLKYYFAFFWLLLCYKSVAKTEIRSGYYQKLQEDKQNFIILARTKQLDDFACVLACTHAKLAECKGVIYSAQDGSCFVKFDEREIGTILPEDIILYKGEPKGWFHKKIF</sequence>
<evidence type="ECO:0000313" key="2">
    <source>
        <dbReference type="Proteomes" id="UP000515163"/>
    </source>
</evidence>
<dbReference type="Proteomes" id="UP000515163">
    <property type="component" value="Unplaced"/>
</dbReference>
<protein>
    <submittedName>
        <fullName evidence="3">Uncharacterized protein LOC116304361</fullName>
    </submittedName>
</protein>
<keyword evidence="1" id="KW-0732">Signal</keyword>
<feature type="chain" id="PRO_5027996613" evidence="1">
    <location>
        <begin position="20"/>
        <end position="109"/>
    </location>
</feature>
<accession>A0A6P8ISR0</accession>
<reference evidence="3" key="1">
    <citation type="submission" date="2025-08" db="UniProtKB">
        <authorList>
            <consortium name="RefSeq"/>
        </authorList>
    </citation>
    <scope>IDENTIFICATION</scope>
    <source>
        <tissue evidence="3">Tentacle</tissue>
    </source>
</reference>
<dbReference type="RefSeq" id="XP_031569947.1">
    <property type="nucleotide sequence ID" value="XM_031714087.1"/>
</dbReference>
<feature type="signal peptide" evidence="1">
    <location>
        <begin position="1"/>
        <end position="19"/>
    </location>
</feature>
<evidence type="ECO:0000256" key="1">
    <source>
        <dbReference type="SAM" id="SignalP"/>
    </source>
</evidence>
<dbReference type="OrthoDB" id="10274997at2759"/>
<name>A0A6P8ISR0_ACTTE</name>
<evidence type="ECO:0000313" key="3">
    <source>
        <dbReference type="RefSeq" id="XP_031569947.1"/>
    </source>
</evidence>
<dbReference type="GeneID" id="116304361"/>
<keyword evidence="2" id="KW-1185">Reference proteome</keyword>